<dbReference type="EMBL" id="JBBPBM010000009">
    <property type="protein sequence ID" value="KAK8569166.1"/>
    <property type="molecule type" value="Genomic_DNA"/>
</dbReference>
<evidence type="ECO:0000313" key="1">
    <source>
        <dbReference type="EMBL" id="KAK8569166.1"/>
    </source>
</evidence>
<accession>A0ABR2F2I8</accession>
<name>A0ABR2F2I8_9ROSI</name>
<keyword evidence="2" id="KW-1185">Reference proteome</keyword>
<gene>
    <name evidence="1" type="ORF">V6N12_007698</name>
</gene>
<comment type="caution">
    <text evidence="1">The sequence shown here is derived from an EMBL/GenBank/DDBJ whole genome shotgun (WGS) entry which is preliminary data.</text>
</comment>
<reference evidence="1 2" key="1">
    <citation type="journal article" date="2024" name="G3 (Bethesda)">
        <title>Genome assembly of Hibiscus sabdariffa L. provides insights into metabolisms of medicinal natural products.</title>
        <authorList>
            <person name="Kim T."/>
        </authorList>
    </citation>
    <scope>NUCLEOTIDE SEQUENCE [LARGE SCALE GENOMIC DNA]</scope>
    <source>
        <strain evidence="1">TK-2024</strain>
        <tissue evidence="1">Old leaves</tissue>
    </source>
</reference>
<evidence type="ECO:0000313" key="2">
    <source>
        <dbReference type="Proteomes" id="UP001472677"/>
    </source>
</evidence>
<sequence>MTCSSGGGSVVTTLVCWRKSMSPGRMVKGKFVFSSLVVAGRRVIIAADFLVVHDISCLLFTLLERVSGQATLSWFMWTNGEMTECSSYHFLEVDLQSQGNITFSRLLQGVKTYLDFLLFEIKGNLLNVGPSINFCKMFSTSLKMSGFTNVILPFWSFCMQALCKCAGAATILVYGVYQGNQKCKAYRGPHAINAVQAFTSFEIVKGF</sequence>
<proteinExistence type="predicted"/>
<organism evidence="1 2">
    <name type="scientific">Hibiscus sabdariffa</name>
    <name type="common">roselle</name>
    <dbReference type="NCBI Taxonomy" id="183260"/>
    <lineage>
        <taxon>Eukaryota</taxon>
        <taxon>Viridiplantae</taxon>
        <taxon>Streptophyta</taxon>
        <taxon>Embryophyta</taxon>
        <taxon>Tracheophyta</taxon>
        <taxon>Spermatophyta</taxon>
        <taxon>Magnoliopsida</taxon>
        <taxon>eudicotyledons</taxon>
        <taxon>Gunneridae</taxon>
        <taxon>Pentapetalae</taxon>
        <taxon>rosids</taxon>
        <taxon>malvids</taxon>
        <taxon>Malvales</taxon>
        <taxon>Malvaceae</taxon>
        <taxon>Malvoideae</taxon>
        <taxon>Hibiscus</taxon>
    </lineage>
</organism>
<dbReference type="Proteomes" id="UP001472677">
    <property type="component" value="Unassembled WGS sequence"/>
</dbReference>
<protein>
    <submittedName>
        <fullName evidence="1">Uncharacterized protein</fullName>
    </submittedName>
</protein>